<dbReference type="PANTHER" id="PTHR35218">
    <property type="entry name" value="RNASE H DOMAIN-CONTAINING PROTEIN"/>
    <property type="match status" value="1"/>
</dbReference>
<name>A0A9R0JBE0_SPIOL</name>
<dbReference type="PANTHER" id="PTHR35218:SF9">
    <property type="entry name" value="ENDONUCLEASE_EXONUCLEASE_PHOSPHATASE DOMAIN-CONTAINING PROTEIN"/>
    <property type="match status" value="1"/>
</dbReference>
<accession>A0A9R0JBE0</accession>
<dbReference type="KEGG" id="soe:110803484"/>
<dbReference type="Gene3D" id="3.60.10.10">
    <property type="entry name" value="Endonuclease/exonuclease/phosphatase"/>
    <property type="match status" value="1"/>
</dbReference>
<dbReference type="RefSeq" id="XP_021864696.1">
    <property type="nucleotide sequence ID" value="XM_022009004.2"/>
</dbReference>
<protein>
    <recommendedName>
        <fullName evidence="4">Endonuclease/exonuclease/phosphatase domain-containing protein</fullName>
    </recommendedName>
</protein>
<organism evidence="2 3">
    <name type="scientific">Spinacia oleracea</name>
    <name type="common">Spinach</name>
    <dbReference type="NCBI Taxonomy" id="3562"/>
    <lineage>
        <taxon>Eukaryota</taxon>
        <taxon>Viridiplantae</taxon>
        <taxon>Streptophyta</taxon>
        <taxon>Embryophyta</taxon>
        <taxon>Tracheophyta</taxon>
        <taxon>Spermatophyta</taxon>
        <taxon>Magnoliopsida</taxon>
        <taxon>eudicotyledons</taxon>
        <taxon>Gunneridae</taxon>
        <taxon>Pentapetalae</taxon>
        <taxon>Caryophyllales</taxon>
        <taxon>Chenopodiaceae</taxon>
        <taxon>Chenopodioideae</taxon>
        <taxon>Anserineae</taxon>
        <taxon>Spinacia</taxon>
    </lineage>
</organism>
<dbReference type="GeneID" id="110803484"/>
<evidence type="ECO:0008006" key="4">
    <source>
        <dbReference type="Google" id="ProtNLM"/>
    </source>
</evidence>
<dbReference type="Proteomes" id="UP000813463">
    <property type="component" value="Chromosome 1"/>
</dbReference>
<reference evidence="3" key="2">
    <citation type="submission" date="2025-08" db="UniProtKB">
        <authorList>
            <consortium name="RefSeq"/>
        </authorList>
    </citation>
    <scope>IDENTIFICATION</scope>
    <source>
        <tissue evidence="3">Leaf</tissue>
    </source>
</reference>
<dbReference type="AlphaFoldDB" id="A0A9R0JBE0"/>
<evidence type="ECO:0000313" key="2">
    <source>
        <dbReference type="Proteomes" id="UP000813463"/>
    </source>
</evidence>
<evidence type="ECO:0000313" key="3">
    <source>
        <dbReference type="RefSeq" id="XP_021864696.1"/>
    </source>
</evidence>
<dbReference type="OrthoDB" id="1922870at2759"/>
<feature type="region of interest" description="Disordered" evidence="1">
    <location>
        <begin position="1"/>
        <end position="25"/>
    </location>
</feature>
<reference evidence="2" key="1">
    <citation type="journal article" date="2021" name="Nat. Commun.">
        <title>Genomic analyses provide insights into spinach domestication and the genetic basis of agronomic traits.</title>
        <authorList>
            <person name="Cai X."/>
            <person name="Sun X."/>
            <person name="Xu C."/>
            <person name="Sun H."/>
            <person name="Wang X."/>
            <person name="Ge C."/>
            <person name="Zhang Z."/>
            <person name="Wang Q."/>
            <person name="Fei Z."/>
            <person name="Jiao C."/>
            <person name="Wang Q."/>
        </authorList>
    </citation>
    <scope>NUCLEOTIDE SEQUENCE [LARGE SCALE GENOMIC DNA]</scope>
    <source>
        <strain evidence="2">cv. Varoflay</strain>
    </source>
</reference>
<keyword evidence="2" id="KW-1185">Reference proteome</keyword>
<gene>
    <name evidence="3" type="primary">LOC110803484</name>
</gene>
<proteinExistence type="predicted"/>
<feature type="compositionally biased region" description="Basic and acidic residues" evidence="1">
    <location>
        <begin position="10"/>
        <end position="25"/>
    </location>
</feature>
<dbReference type="InterPro" id="IPR036691">
    <property type="entry name" value="Endo/exonu/phosph_ase_sf"/>
</dbReference>
<sequence length="374" mass="42700">MLVGGGDTGSLRRDKEGESEWKQMREEEELGLSGGIIVMWNPQFINFEMIGRDLHSIHGVVEVNNSNPFQFLISAIYASTKFKSRIESWHELIDMSKHISVPWVVMGDFNEITCQSDKLGGNRIKQYRADKFVDAMDECGLIDVGNIGSFSNMVNENMNAGCSNLVTKLKNISKTMSSWAKDNIGNFLKKGKILSARLRGIEKALEIRPNCRHLLELNEELSKELGLIYEQEETFWMAKARCNWIKSGDANTGFFHKSVIIRRRRNKISKLTSEVGLNVEGPDLVSHIVTYFTNLFTLEITIPPCEDHHYRNEINIDQPTSIEEIGKTVFELGPLKAPGRDGLHAYFYQQHWGSLWQDTYNFVDSILQDRSFPI</sequence>
<evidence type="ECO:0000256" key="1">
    <source>
        <dbReference type="SAM" id="MobiDB-lite"/>
    </source>
</evidence>
<dbReference type="SUPFAM" id="SSF56219">
    <property type="entry name" value="DNase I-like"/>
    <property type="match status" value="1"/>
</dbReference>